<sequence length="91" mass="9477">MSCATNVQEISEACYFIVNGSYLNYSMRCVVPTVAPYIACFEGTIAANSTWRGAAEIDCDSGKPSGVGRLYGAVSWALLVGMVAVAALATA</sequence>
<keyword evidence="1" id="KW-1133">Transmembrane helix</keyword>
<evidence type="ECO:0000313" key="2">
    <source>
        <dbReference type="EMBL" id="WWD19398.1"/>
    </source>
</evidence>
<dbReference type="RefSeq" id="XP_065823449.1">
    <property type="nucleotide sequence ID" value="XM_065967377.1"/>
</dbReference>
<dbReference type="GeneID" id="90829963"/>
<keyword evidence="3" id="KW-1185">Reference proteome</keyword>
<accession>A0AAJ8LIT1</accession>
<protein>
    <submittedName>
        <fullName evidence="2">Uncharacterized protein</fullName>
    </submittedName>
</protein>
<reference evidence="2" key="2">
    <citation type="submission" date="2024-01" db="EMBL/GenBank/DDBJ databases">
        <title>Comparative genomics of Cryptococcus and Kwoniella reveals pathogenesis evolution and contrasting modes of karyotype evolution via chromosome fusion or intercentromeric recombination.</title>
        <authorList>
            <person name="Coelho M.A."/>
            <person name="David-Palma M."/>
            <person name="Shea T."/>
            <person name="Bowers K."/>
            <person name="McGinley-Smith S."/>
            <person name="Mohammad A.W."/>
            <person name="Gnirke A."/>
            <person name="Yurkov A.M."/>
            <person name="Nowrousian M."/>
            <person name="Sun S."/>
            <person name="Cuomo C.A."/>
            <person name="Heitman J."/>
        </authorList>
    </citation>
    <scope>NUCLEOTIDE SEQUENCE</scope>
    <source>
        <strain evidence="2">CBS 12478</strain>
    </source>
</reference>
<dbReference type="Proteomes" id="UP000322225">
    <property type="component" value="Chromosome 6"/>
</dbReference>
<evidence type="ECO:0000313" key="3">
    <source>
        <dbReference type="Proteomes" id="UP000322225"/>
    </source>
</evidence>
<proteinExistence type="predicted"/>
<feature type="transmembrane region" description="Helical" evidence="1">
    <location>
        <begin position="70"/>
        <end position="89"/>
    </location>
</feature>
<dbReference type="AlphaFoldDB" id="A0AAJ8LIT1"/>
<evidence type="ECO:0000256" key="1">
    <source>
        <dbReference type="SAM" id="Phobius"/>
    </source>
</evidence>
<keyword evidence="1" id="KW-0472">Membrane</keyword>
<organism evidence="2 3">
    <name type="scientific">Kwoniella shandongensis</name>
    <dbReference type="NCBI Taxonomy" id="1734106"/>
    <lineage>
        <taxon>Eukaryota</taxon>
        <taxon>Fungi</taxon>
        <taxon>Dikarya</taxon>
        <taxon>Basidiomycota</taxon>
        <taxon>Agaricomycotina</taxon>
        <taxon>Tremellomycetes</taxon>
        <taxon>Tremellales</taxon>
        <taxon>Cryptococcaceae</taxon>
        <taxon>Kwoniella</taxon>
    </lineage>
</organism>
<gene>
    <name evidence="2" type="ORF">CI109_103858</name>
</gene>
<reference evidence="2" key="1">
    <citation type="submission" date="2017-08" db="EMBL/GenBank/DDBJ databases">
        <authorList>
            <person name="Cuomo C."/>
            <person name="Billmyre B."/>
            <person name="Heitman J."/>
        </authorList>
    </citation>
    <scope>NUCLEOTIDE SEQUENCE</scope>
    <source>
        <strain evidence="2">CBS 12478</strain>
    </source>
</reference>
<keyword evidence="1" id="KW-0812">Transmembrane</keyword>
<dbReference type="EMBL" id="CP144056">
    <property type="protein sequence ID" value="WWD19398.1"/>
    <property type="molecule type" value="Genomic_DNA"/>
</dbReference>
<name>A0AAJ8LIT1_9TREE</name>
<dbReference type="KEGG" id="ksn:90829963"/>